<dbReference type="GO" id="GO:0005730">
    <property type="term" value="C:nucleolus"/>
    <property type="evidence" value="ECO:0007669"/>
    <property type="project" value="TreeGrafter"/>
</dbReference>
<dbReference type="EMBL" id="WTXG01000002">
    <property type="protein sequence ID" value="KAI0307076.1"/>
    <property type="molecule type" value="Genomic_DNA"/>
</dbReference>
<dbReference type="InterPro" id="IPR053881">
    <property type="entry name" value="Utp8_C"/>
</dbReference>
<feature type="domain" description="Utp8 C-terminal" evidence="1">
    <location>
        <begin position="446"/>
        <end position="567"/>
    </location>
</feature>
<evidence type="ECO:0000313" key="2">
    <source>
        <dbReference type="EMBL" id="KAI0307076.1"/>
    </source>
</evidence>
<reference evidence="2" key="1">
    <citation type="journal article" date="2022" name="New Phytol.">
        <title>Evolutionary transition to the ectomycorrhizal habit in the genomes of a hyperdiverse lineage of mushroom-forming fungi.</title>
        <authorList>
            <person name="Looney B."/>
            <person name="Miyauchi S."/>
            <person name="Morin E."/>
            <person name="Drula E."/>
            <person name="Courty P.E."/>
            <person name="Kohler A."/>
            <person name="Kuo A."/>
            <person name="LaButti K."/>
            <person name="Pangilinan J."/>
            <person name="Lipzen A."/>
            <person name="Riley R."/>
            <person name="Andreopoulos W."/>
            <person name="He G."/>
            <person name="Johnson J."/>
            <person name="Nolan M."/>
            <person name="Tritt A."/>
            <person name="Barry K.W."/>
            <person name="Grigoriev I.V."/>
            <person name="Nagy L.G."/>
            <person name="Hibbett D."/>
            <person name="Henrissat B."/>
            <person name="Matheny P.B."/>
            <person name="Labbe J."/>
            <person name="Martin F.M."/>
        </authorList>
    </citation>
    <scope>NUCLEOTIDE SEQUENCE</scope>
    <source>
        <strain evidence="2">BPL690</strain>
    </source>
</reference>
<gene>
    <name evidence="2" type="ORF">B0F90DRAFT_1684935</name>
</gene>
<dbReference type="PANTHER" id="PTHR15633:SF2">
    <property type="entry name" value="NUCLEOLAR PROTEIN 11"/>
    <property type="match status" value="1"/>
</dbReference>
<accession>A0AAD4MB25</accession>
<dbReference type="Proteomes" id="UP001203297">
    <property type="component" value="Unassembled WGS sequence"/>
</dbReference>
<evidence type="ECO:0000313" key="3">
    <source>
        <dbReference type="Proteomes" id="UP001203297"/>
    </source>
</evidence>
<dbReference type="InterPro" id="IPR042859">
    <property type="entry name" value="NOL11"/>
</dbReference>
<dbReference type="GO" id="GO:0003723">
    <property type="term" value="F:RNA binding"/>
    <property type="evidence" value="ECO:0007669"/>
    <property type="project" value="TreeGrafter"/>
</dbReference>
<organism evidence="2 3">
    <name type="scientific">Multifurca ochricompacta</name>
    <dbReference type="NCBI Taxonomy" id="376703"/>
    <lineage>
        <taxon>Eukaryota</taxon>
        <taxon>Fungi</taxon>
        <taxon>Dikarya</taxon>
        <taxon>Basidiomycota</taxon>
        <taxon>Agaricomycotina</taxon>
        <taxon>Agaricomycetes</taxon>
        <taxon>Russulales</taxon>
        <taxon>Russulaceae</taxon>
        <taxon>Multifurca</taxon>
    </lineage>
</organism>
<dbReference type="GO" id="GO:0030490">
    <property type="term" value="P:maturation of SSU-rRNA"/>
    <property type="evidence" value="ECO:0007669"/>
    <property type="project" value="InterPro"/>
</dbReference>
<evidence type="ECO:0000259" key="1">
    <source>
        <dbReference type="Pfam" id="PF22542"/>
    </source>
</evidence>
<dbReference type="AlphaFoldDB" id="A0AAD4MB25"/>
<proteinExistence type="predicted"/>
<keyword evidence="3" id="KW-1185">Reference proteome</keyword>
<protein>
    <recommendedName>
        <fullName evidence="1">Utp8 C-terminal domain-containing protein</fullName>
    </recommendedName>
</protein>
<dbReference type="Pfam" id="PF22542">
    <property type="entry name" value="Utp8_C"/>
    <property type="match status" value="1"/>
</dbReference>
<sequence>MGAAIGEPFLLSNYGTSSSSASVHRNIFVTHERSNSSSKKEGFATVTVNGDGVHILNVSDLHITSSYTFGPSTTFAGPAVSCLLMDDGTKFRRVYAIIEQSPGVKTEDHGRTVWMWDETQTPDSNERAQEKKSSIAASHRVSRIYVPQDLSNYIILLSPDGDVTTMDIDLATQKAAWGPCSKLPLLTSYMFSRVSATFMPVRPVAPLASLVLLFAPKGLLQVCVLYIYEGEIKTALDESIPVNGTAIEASCSASGYISCLQSDGQWRSFELSLTQGSLSLVPFSSPLTLTGFSFIENTSETVTEHHYAGAVSTLSLGSSLVLLCGNMIQSQDLVLLLWDLRYSVVLASHSFPIPVNLSALKGGISLELIPAHTQVFLSVSRPLDKALKSKKRSVVLVVPITVPLTSTIANAFGRASSSARWLAKPESPLSGDGPNTSLDPGRHGLLNKLRSAVNQDRPEAADSAFFEWFESHLGSVAIVDKRHDDNPFGHGFVQEVLNIVLQSSKPAPALYPTKTLYYLLENRFVSAGMFPQSLLGRFLESKDWHAVELAFKTIPDLPEVDIINVLRAVVESGPPFGAQDIEVDAMQSDTPALSSILAACVIYPASDAALRLAMREQLNRAESIESICLILEANVIGIDNESAGVVAASHRPEEAGIPPLDKILAFLRAILDATFVTLLQHTRSHKLLQSLSLHLQSELEIISELQLLHGPLELFAKAQEKMIFERQRPPAHLEDWRRRRKLAHARASMGVDLYQVEELVI</sequence>
<name>A0AAD4MB25_9AGAM</name>
<comment type="caution">
    <text evidence="2">The sequence shown here is derived from an EMBL/GenBank/DDBJ whole genome shotgun (WGS) entry which is preliminary data.</text>
</comment>
<dbReference type="PANTHER" id="PTHR15633">
    <property type="entry name" value="NUCLEOLAR PROTEIN 11"/>
    <property type="match status" value="1"/>
</dbReference>